<evidence type="ECO:0000313" key="2">
    <source>
        <dbReference type="EMBL" id="MBB4687430.1"/>
    </source>
</evidence>
<dbReference type="EMBL" id="JACHMG010000001">
    <property type="protein sequence ID" value="MBB4687430.1"/>
    <property type="molecule type" value="Genomic_DNA"/>
</dbReference>
<sequence length="238" mass="26202">MAHESTARRASFPAGVASNWGLGLRRISEIDAAIYLASCGTPGPERDRLLEIIEPTNDLYWVRPDNGLRSLVLQENLASAIVHYEPLVVPGLVQVEGYARALYEDAGHRPDRVDRLTDRRMKRQDLLQRLEPPRCTFLIREAVLDTVVESPRIMHEQLQYLLLSANLPHCAVRVVPHPAAPRGSRAATAARTTVAGARVVRGAPRISRFVDLSRTIAPEKGRADTVRADGCAGRAAIP</sequence>
<dbReference type="Pfam" id="PF19054">
    <property type="entry name" value="DUF5753"/>
    <property type="match status" value="1"/>
</dbReference>
<feature type="domain" description="DUF5753" evidence="1">
    <location>
        <begin position="68"/>
        <end position="188"/>
    </location>
</feature>
<reference evidence="2 3" key="1">
    <citation type="submission" date="2020-08" db="EMBL/GenBank/DDBJ databases">
        <title>Sequencing the genomes of 1000 actinobacteria strains.</title>
        <authorList>
            <person name="Klenk H.-P."/>
        </authorList>
    </citation>
    <scope>NUCLEOTIDE SEQUENCE [LARGE SCALE GENOMIC DNA]</scope>
    <source>
        <strain evidence="2 3">DSM 45859</strain>
    </source>
</reference>
<proteinExistence type="predicted"/>
<accession>A0A840J028</accession>
<keyword evidence="3" id="KW-1185">Reference proteome</keyword>
<gene>
    <name evidence="2" type="ORF">BJY18_004915</name>
</gene>
<dbReference type="AlphaFoldDB" id="A0A840J028"/>
<evidence type="ECO:0000313" key="3">
    <source>
        <dbReference type="Proteomes" id="UP000581769"/>
    </source>
</evidence>
<name>A0A840J028_9PSEU</name>
<dbReference type="RefSeq" id="WP_184782180.1">
    <property type="nucleotide sequence ID" value="NZ_JACHMG010000001.1"/>
</dbReference>
<protein>
    <recommendedName>
        <fullName evidence="1">DUF5753 domain-containing protein</fullName>
    </recommendedName>
</protein>
<organism evidence="2 3">
    <name type="scientific">Amycolatopsis jiangsuensis</name>
    <dbReference type="NCBI Taxonomy" id="1181879"/>
    <lineage>
        <taxon>Bacteria</taxon>
        <taxon>Bacillati</taxon>
        <taxon>Actinomycetota</taxon>
        <taxon>Actinomycetes</taxon>
        <taxon>Pseudonocardiales</taxon>
        <taxon>Pseudonocardiaceae</taxon>
        <taxon>Amycolatopsis</taxon>
    </lineage>
</organism>
<dbReference type="Proteomes" id="UP000581769">
    <property type="component" value="Unassembled WGS sequence"/>
</dbReference>
<dbReference type="InterPro" id="IPR043917">
    <property type="entry name" value="DUF5753"/>
</dbReference>
<comment type="caution">
    <text evidence="2">The sequence shown here is derived from an EMBL/GenBank/DDBJ whole genome shotgun (WGS) entry which is preliminary data.</text>
</comment>
<evidence type="ECO:0000259" key="1">
    <source>
        <dbReference type="Pfam" id="PF19054"/>
    </source>
</evidence>